<dbReference type="PROSITE" id="PS50931">
    <property type="entry name" value="HTH_LYSR"/>
    <property type="match status" value="1"/>
</dbReference>
<dbReference type="PANTHER" id="PTHR30537:SF5">
    <property type="entry name" value="HTH-TYPE TRANSCRIPTIONAL ACTIVATOR TTDR-RELATED"/>
    <property type="match status" value="1"/>
</dbReference>
<comment type="similarity">
    <text evidence="1">Belongs to the LysR transcriptional regulatory family.</text>
</comment>
<dbReference type="InterPro" id="IPR036388">
    <property type="entry name" value="WH-like_DNA-bd_sf"/>
</dbReference>
<accession>A0A0U5EXW5</accession>
<dbReference type="GO" id="GO:0003677">
    <property type="term" value="F:DNA binding"/>
    <property type="evidence" value="ECO:0007669"/>
    <property type="project" value="UniProtKB-KW"/>
</dbReference>
<evidence type="ECO:0000256" key="4">
    <source>
        <dbReference type="ARBA" id="ARBA00023163"/>
    </source>
</evidence>
<evidence type="ECO:0000313" key="7">
    <source>
        <dbReference type="Proteomes" id="UP000056109"/>
    </source>
</evidence>
<keyword evidence="7" id="KW-1185">Reference proteome</keyword>
<dbReference type="EMBL" id="LN606600">
    <property type="protein sequence ID" value="CEF41760.1"/>
    <property type="molecule type" value="Genomic_DNA"/>
</dbReference>
<proteinExistence type="inferred from homology"/>
<dbReference type="InterPro" id="IPR058163">
    <property type="entry name" value="LysR-type_TF_proteobact-type"/>
</dbReference>
<evidence type="ECO:0000256" key="1">
    <source>
        <dbReference type="ARBA" id="ARBA00009437"/>
    </source>
</evidence>
<dbReference type="RefSeq" id="WP_058988222.1">
    <property type="nucleotide sequence ID" value="NZ_LN606600.1"/>
</dbReference>
<dbReference type="KEGG" id="asz:ASN_2470"/>
<organism evidence="6 7">
    <name type="scientific">Acetobacter senegalensis</name>
    <dbReference type="NCBI Taxonomy" id="446692"/>
    <lineage>
        <taxon>Bacteria</taxon>
        <taxon>Pseudomonadati</taxon>
        <taxon>Pseudomonadota</taxon>
        <taxon>Alphaproteobacteria</taxon>
        <taxon>Acetobacterales</taxon>
        <taxon>Acetobacteraceae</taxon>
        <taxon>Acetobacter</taxon>
    </lineage>
</organism>
<feature type="domain" description="HTH lysR-type" evidence="5">
    <location>
        <begin position="1"/>
        <end position="58"/>
    </location>
</feature>
<dbReference type="Proteomes" id="UP000056109">
    <property type="component" value="Chromosome I"/>
</dbReference>
<dbReference type="InterPro" id="IPR005119">
    <property type="entry name" value="LysR_subst-bd"/>
</dbReference>
<evidence type="ECO:0000313" key="6">
    <source>
        <dbReference type="EMBL" id="CEF41760.1"/>
    </source>
</evidence>
<dbReference type="Pfam" id="PF00126">
    <property type="entry name" value="HTH_1"/>
    <property type="match status" value="1"/>
</dbReference>
<dbReference type="SUPFAM" id="SSF53850">
    <property type="entry name" value="Periplasmic binding protein-like II"/>
    <property type="match status" value="1"/>
</dbReference>
<keyword evidence="4" id="KW-0804">Transcription</keyword>
<dbReference type="SUPFAM" id="SSF46785">
    <property type="entry name" value="Winged helix' DNA-binding domain"/>
    <property type="match status" value="1"/>
</dbReference>
<dbReference type="Pfam" id="PF03466">
    <property type="entry name" value="LysR_substrate"/>
    <property type="match status" value="1"/>
</dbReference>
<dbReference type="PANTHER" id="PTHR30537">
    <property type="entry name" value="HTH-TYPE TRANSCRIPTIONAL REGULATOR"/>
    <property type="match status" value="1"/>
</dbReference>
<evidence type="ECO:0000256" key="2">
    <source>
        <dbReference type="ARBA" id="ARBA00023015"/>
    </source>
</evidence>
<reference evidence="7" key="1">
    <citation type="submission" date="2014-09" db="EMBL/GenBank/DDBJ databases">
        <authorList>
            <person name="Illeghems K.G."/>
        </authorList>
    </citation>
    <scope>NUCLEOTIDE SEQUENCE [LARGE SCALE GENOMIC DNA]</scope>
    <source>
        <strain evidence="7">108B</strain>
    </source>
</reference>
<keyword evidence="2" id="KW-0805">Transcription regulation</keyword>
<dbReference type="InterPro" id="IPR036390">
    <property type="entry name" value="WH_DNA-bd_sf"/>
</dbReference>
<keyword evidence="3" id="KW-0238">DNA-binding</keyword>
<dbReference type="PATRIC" id="fig|446692.3.peg.2573"/>
<protein>
    <submittedName>
        <fullName evidence="6">LysR family transcriptional regulator</fullName>
    </submittedName>
</protein>
<name>A0A0U5EXW5_9PROT</name>
<dbReference type="AlphaFoldDB" id="A0A0U5EXW5"/>
<dbReference type="Gene3D" id="1.10.10.10">
    <property type="entry name" value="Winged helix-like DNA-binding domain superfamily/Winged helix DNA-binding domain"/>
    <property type="match status" value="1"/>
</dbReference>
<evidence type="ECO:0000259" key="5">
    <source>
        <dbReference type="PROSITE" id="PS50931"/>
    </source>
</evidence>
<evidence type="ECO:0000256" key="3">
    <source>
        <dbReference type="ARBA" id="ARBA00023125"/>
    </source>
</evidence>
<sequence>MDLIALEDFLLVARYGGLSAAARASSRSKATLSRQVMRLEDSLGIRLVERGTSRLRLTPEGKILQARAEGIFSEFRDLEAAMQGKGREPEGRLRLSAPLLFSHLYLGKLAAAFREKYPKVLLEAHVEDRQVDLVEEEFDVVIRVNPRSVHGLVGKRFRTDQLVLVIRHDLYRQRGGSASESLPAILLSSQKADPCWHVTMADGVKRIGAQLVMQLPSYFMIHAAVLSGAGASAMPRSIVEEDLQSGALLSLGELEGGATEIWVLYSARRLASPRVVAFVQFIGDYFDTGYLPKSPCRQGLPRFCRGDAANSYRHRCPDCNLCF</sequence>
<dbReference type="GeneID" id="34783485"/>
<dbReference type="GO" id="GO:0003700">
    <property type="term" value="F:DNA-binding transcription factor activity"/>
    <property type="evidence" value="ECO:0007669"/>
    <property type="project" value="InterPro"/>
</dbReference>
<gene>
    <name evidence="6" type="ORF">ASN_2470</name>
</gene>
<dbReference type="InterPro" id="IPR000847">
    <property type="entry name" value="LysR_HTH_N"/>
</dbReference>
<dbReference type="Gene3D" id="3.40.190.290">
    <property type="match status" value="1"/>
</dbReference>